<evidence type="ECO:0000313" key="7">
    <source>
        <dbReference type="EMBL" id="KDQ51767.1"/>
    </source>
</evidence>
<dbReference type="Gene3D" id="3.40.50.1820">
    <property type="entry name" value="alpha/beta hydrolase"/>
    <property type="match status" value="1"/>
</dbReference>
<dbReference type="GO" id="GO:0004185">
    <property type="term" value="F:serine-type carboxypeptidase activity"/>
    <property type="evidence" value="ECO:0007669"/>
    <property type="project" value="InterPro"/>
</dbReference>
<dbReference type="InParanoid" id="A0A067PL59"/>
<feature type="signal peptide" evidence="6">
    <location>
        <begin position="1"/>
        <end position="18"/>
    </location>
</feature>
<evidence type="ECO:0008006" key="9">
    <source>
        <dbReference type="Google" id="ProtNLM"/>
    </source>
</evidence>
<dbReference type="HOGENOM" id="CLU_440163_0_0_1"/>
<keyword evidence="4" id="KW-0378">Hydrolase</keyword>
<comment type="similarity">
    <text evidence="1">Belongs to the peptidase S10 family.</text>
</comment>
<dbReference type="EMBL" id="KL197745">
    <property type="protein sequence ID" value="KDQ51767.1"/>
    <property type="molecule type" value="Genomic_DNA"/>
</dbReference>
<gene>
    <name evidence="7" type="ORF">JAAARDRAFT_184787</name>
</gene>
<keyword evidence="5" id="KW-0325">Glycoprotein</keyword>
<keyword evidence="2" id="KW-0121">Carboxypeptidase</keyword>
<dbReference type="PRINTS" id="PR00724">
    <property type="entry name" value="CRBOXYPTASEC"/>
</dbReference>
<sequence length="634" mass="69592">MLLKGLTIIAYLATSVIGQNRHGPVPNTWPQNYSGIPACSYSPEWQSYFEVTEPLANVTASLSRSFAGNMAVNRQGHPNDTLFFWGFEKENGSLTAAEGERSHEPWLIWLNGGPGSSSFLGFMEENGPLHVTNDYSIVLNNYSWDKLVDAFWVDQPVGTGYSTASSDGGYIPDEDQMGQDFLGFLSNLVAVFPSLKTRPFYLTGESYSGVYIPYITKAIFSTPNPPVNLKKFAIGDGAIGSLSVFEELPTLTVIETYPQVINYDPDVFNYFKTQEHLCGYDLNLTYPQNSHFPPVPLYYPGGTSGGAFFNPGEFSLRKDSVQSVIAKKYAERIGAREISPRDLENREESRQQWKRSLVGRPNGTIDPWYGCYLWDEMVGYAVNYSFPWSEFSAISFVILSPYDIPDALNPEAPLDPSVFLNDNRTRAALHAPTSKNWTGSFSYPFGSTYNLSPSTFPDCGPSSMAFLTELATNASLRNVSMVFYSGNDDDLVAHRGTEVVIQNTTFGDIQGFTRKPSTPWYRDDGTLAGIVHQERNLTYVLFIGAGHLVPEWQPQAAYVFLREFILGYNTTGLVEGNAVVGGESSTLGEGVIPGTTVIFYGSGTTVSSTSAPSATIASWASFLATATVISTPAP</sequence>
<evidence type="ECO:0000313" key="8">
    <source>
        <dbReference type="Proteomes" id="UP000027265"/>
    </source>
</evidence>
<evidence type="ECO:0000256" key="2">
    <source>
        <dbReference type="ARBA" id="ARBA00022645"/>
    </source>
</evidence>
<dbReference type="PANTHER" id="PTHR11802">
    <property type="entry name" value="SERINE PROTEASE FAMILY S10 SERINE CARBOXYPEPTIDASE"/>
    <property type="match status" value="1"/>
</dbReference>
<accession>A0A067PL59</accession>
<organism evidence="7 8">
    <name type="scientific">Jaapia argillacea MUCL 33604</name>
    <dbReference type="NCBI Taxonomy" id="933084"/>
    <lineage>
        <taxon>Eukaryota</taxon>
        <taxon>Fungi</taxon>
        <taxon>Dikarya</taxon>
        <taxon>Basidiomycota</taxon>
        <taxon>Agaricomycotina</taxon>
        <taxon>Agaricomycetes</taxon>
        <taxon>Agaricomycetidae</taxon>
        <taxon>Jaapiales</taxon>
        <taxon>Jaapiaceae</taxon>
        <taxon>Jaapia</taxon>
    </lineage>
</organism>
<protein>
    <recommendedName>
        <fullName evidence="9">Carboxypeptidase</fullName>
    </recommendedName>
</protein>
<proteinExistence type="inferred from homology"/>
<evidence type="ECO:0000256" key="5">
    <source>
        <dbReference type="ARBA" id="ARBA00023180"/>
    </source>
</evidence>
<dbReference type="SUPFAM" id="SSF53474">
    <property type="entry name" value="alpha/beta-Hydrolases"/>
    <property type="match status" value="1"/>
</dbReference>
<feature type="chain" id="PRO_5001646811" description="Carboxypeptidase" evidence="6">
    <location>
        <begin position="19"/>
        <end position="634"/>
    </location>
</feature>
<dbReference type="OrthoDB" id="443318at2759"/>
<evidence type="ECO:0000256" key="1">
    <source>
        <dbReference type="ARBA" id="ARBA00009431"/>
    </source>
</evidence>
<dbReference type="InterPro" id="IPR001563">
    <property type="entry name" value="Peptidase_S10"/>
</dbReference>
<dbReference type="Pfam" id="PF00450">
    <property type="entry name" value="Peptidase_S10"/>
    <property type="match status" value="2"/>
</dbReference>
<reference evidence="8" key="1">
    <citation type="journal article" date="2014" name="Proc. Natl. Acad. Sci. U.S.A.">
        <title>Extensive sampling of basidiomycete genomes demonstrates inadequacy of the white-rot/brown-rot paradigm for wood decay fungi.</title>
        <authorList>
            <person name="Riley R."/>
            <person name="Salamov A.A."/>
            <person name="Brown D.W."/>
            <person name="Nagy L.G."/>
            <person name="Floudas D."/>
            <person name="Held B.W."/>
            <person name="Levasseur A."/>
            <person name="Lombard V."/>
            <person name="Morin E."/>
            <person name="Otillar R."/>
            <person name="Lindquist E.A."/>
            <person name="Sun H."/>
            <person name="LaButti K.M."/>
            <person name="Schmutz J."/>
            <person name="Jabbour D."/>
            <person name="Luo H."/>
            <person name="Baker S.E."/>
            <person name="Pisabarro A.G."/>
            <person name="Walton J.D."/>
            <person name="Blanchette R.A."/>
            <person name="Henrissat B."/>
            <person name="Martin F."/>
            <person name="Cullen D."/>
            <person name="Hibbett D.S."/>
            <person name="Grigoriev I.V."/>
        </authorList>
    </citation>
    <scope>NUCLEOTIDE SEQUENCE [LARGE SCALE GENOMIC DNA]</scope>
    <source>
        <strain evidence="8">MUCL 33604</strain>
    </source>
</reference>
<evidence type="ECO:0000256" key="6">
    <source>
        <dbReference type="SAM" id="SignalP"/>
    </source>
</evidence>
<keyword evidence="8" id="KW-1185">Reference proteome</keyword>
<keyword evidence="6" id="KW-0732">Signal</keyword>
<evidence type="ECO:0000256" key="3">
    <source>
        <dbReference type="ARBA" id="ARBA00022670"/>
    </source>
</evidence>
<dbReference type="PANTHER" id="PTHR11802:SF479">
    <property type="entry name" value="CARBOXYPEPTIDASE"/>
    <property type="match status" value="1"/>
</dbReference>
<evidence type="ECO:0000256" key="4">
    <source>
        <dbReference type="ARBA" id="ARBA00022801"/>
    </source>
</evidence>
<dbReference type="AlphaFoldDB" id="A0A067PL59"/>
<name>A0A067PL59_9AGAM</name>
<keyword evidence="3" id="KW-0645">Protease</keyword>
<dbReference type="Proteomes" id="UP000027265">
    <property type="component" value="Unassembled WGS sequence"/>
</dbReference>
<dbReference type="GO" id="GO:0006508">
    <property type="term" value="P:proteolysis"/>
    <property type="evidence" value="ECO:0007669"/>
    <property type="project" value="UniProtKB-KW"/>
</dbReference>
<dbReference type="STRING" id="933084.A0A067PL59"/>
<dbReference type="InterPro" id="IPR029058">
    <property type="entry name" value="AB_hydrolase_fold"/>
</dbReference>